<dbReference type="RefSeq" id="WP_268881362.1">
    <property type="nucleotide sequence ID" value="NZ_CP114029.1"/>
</dbReference>
<dbReference type="Proteomes" id="UP001164020">
    <property type="component" value="Chromosome"/>
</dbReference>
<gene>
    <name evidence="1" type="ORF">OH818_27600</name>
</gene>
<dbReference type="EMBL" id="CP114029">
    <property type="protein sequence ID" value="WAP68927.1"/>
    <property type="molecule type" value="Genomic_DNA"/>
</dbReference>
<dbReference type="InterPro" id="IPR046164">
    <property type="entry name" value="DUF6166"/>
</dbReference>
<sequence>MADKNYRGDRTIDGAEVTVDGQLLDPRYDLKTFDSRGIEWSYEGNGPRQLALALLADHYQDDMRALADAEDFMTRIVANFGNEWAMTSADIDRALNNIKTQA</sequence>
<accession>A0ABY7BZU0</accession>
<evidence type="ECO:0000313" key="1">
    <source>
        <dbReference type="EMBL" id="WAP68927.1"/>
    </source>
</evidence>
<protein>
    <submittedName>
        <fullName evidence="1">DUF6166 domain-containing protein</fullName>
    </submittedName>
</protein>
<name>A0ABY7BZU0_9HYPH</name>
<proteinExistence type="predicted"/>
<dbReference type="Pfam" id="PF19663">
    <property type="entry name" value="DUF6166"/>
    <property type="match status" value="1"/>
</dbReference>
<organism evidence="1 2">
    <name type="scientific">Jiella pelagia</name>
    <dbReference type="NCBI Taxonomy" id="2986949"/>
    <lineage>
        <taxon>Bacteria</taxon>
        <taxon>Pseudomonadati</taxon>
        <taxon>Pseudomonadota</taxon>
        <taxon>Alphaproteobacteria</taxon>
        <taxon>Hyphomicrobiales</taxon>
        <taxon>Aurantimonadaceae</taxon>
        <taxon>Jiella</taxon>
    </lineage>
</organism>
<reference evidence="1" key="1">
    <citation type="submission" date="2022-12" db="EMBL/GenBank/DDBJ databases">
        <title>Jiella pelagia sp. nov., isolated from phosphonate enriched culture of Northwest Pacific surface seawater.</title>
        <authorList>
            <person name="Shin D.Y."/>
            <person name="Hwang C.Y."/>
        </authorList>
    </citation>
    <scope>NUCLEOTIDE SEQUENCE</scope>
    <source>
        <strain evidence="1">HL-NP1</strain>
    </source>
</reference>
<keyword evidence="2" id="KW-1185">Reference proteome</keyword>
<evidence type="ECO:0000313" key="2">
    <source>
        <dbReference type="Proteomes" id="UP001164020"/>
    </source>
</evidence>